<evidence type="ECO:0000259" key="1">
    <source>
        <dbReference type="Pfam" id="PF01636"/>
    </source>
</evidence>
<accession>A0A7W3P502</accession>
<dbReference type="SUPFAM" id="SSF56112">
    <property type="entry name" value="Protein kinase-like (PK-like)"/>
    <property type="match status" value="1"/>
</dbReference>
<keyword evidence="2" id="KW-0418">Kinase</keyword>
<dbReference type="InterPro" id="IPR002575">
    <property type="entry name" value="Aminoglycoside_PTrfase"/>
</dbReference>
<name>A0A7W3P502_9ACTN</name>
<dbReference type="GO" id="GO:0016301">
    <property type="term" value="F:kinase activity"/>
    <property type="evidence" value="ECO:0007669"/>
    <property type="project" value="UniProtKB-KW"/>
</dbReference>
<protein>
    <submittedName>
        <fullName evidence="2">Streptomycin 6-kinase</fullName>
    </submittedName>
</protein>
<comment type="caution">
    <text evidence="2">The sequence shown here is derived from an EMBL/GenBank/DDBJ whole genome shotgun (WGS) entry which is preliminary data.</text>
</comment>
<dbReference type="Pfam" id="PF01636">
    <property type="entry name" value="APH"/>
    <property type="match status" value="1"/>
</dbReference>
<feature type="domain" description="Aminoglycoside phosphotransferase" evidence="1">
    <location>
        <begin position="21"/>
        <end position="252"/>
    </location>
</feature>
<organism evidence="2 3">
    <name type="scientific">Microlunatus kandeliicorticis</name>
    <dbReference type="NCBI Taxonomy" id="1759536"/>
    <lineage>
        <taxon>Bacteria</taxon>
        <taxon>Bacillati</taxon>
        <taxon>Actinomycetota</taxon>
        <taxon>Actinomycetes</taxon>
        <taxon>Propionibacteriales</taxon>
        <taxon>Propionibacteriaceae</taxon>
        <taxon>Microlunatus</taxon>
    </lineage>
</organism>
<dbReference type="RefSeq" id="WP_182559018.1">
    <property type="nucleotide sequence ID" value="NZ_JACGWT010000002.1"/>
</dbReference>
<reference evidence="2 3" key="1">
    <citation type="submission" date="2020-07" db="EMBL/GenBank/DDBJ databases">
        <title>Sequencing the genomes of 1000 actinobacteria strains.</title>
        <authorList>
            <person name="Klenk H.-P."/>
        </authorList>
    </citation>
    <scope>NUCLEOTIDE SEQUENCE [LARGE SCALE GENOMIC DNA]</scope>
    <source>
        <strain evidence="2 3">DSM 100723</strain>
    </source>
</reference>
<dbReference type="EMBL" id="JACGWT010000002">
    <property type="protein sequence ID" value="MBA8793380.1"/>
    <property type="molecule type" value="Genomic_DNA"/>
</dbReference>
<proteinExistence type="predicted"/>
<evidence type="ECO:0000313" key="2">
    <source>
        <dbReference type="EMBL" id="MBA8793380.1"/>
    </source>
</evidence>
<evidence type="ECO:0000313" key="3">
    <source>
        <dbReference type="Proteomes" id="UP000523079"/>
    </source>
</evidence>
<dbReference type="Proteomes" id="UP000523079">
    <property type="component" value="Unassembled WGS sequence"/>
</dbReference>
<dbReference type="InterPro" id="IPR011009">
    <property type="entry name" value="Kinase-like_dom_sf"/>
</dbReference>
<sequence>MDLTARIDRCRTLWSLRVGDRLSGGFRADVFAATGTDGAELVLKLLASPEEYRREASALEVWAGTGAALEPVAGDPVSAALLSRRLRPGTPLPRCAPLAAGDPHDEGRTVDPSAGAYDPEPVAVVAGLLGRLHGCGVPDGRRFPTPAAVLPRLERVALADLSHERRTHREPGRAAVGLRRLPDARRLLHGLAADDVTPVLLHGDPLVKNVLADAGGPFGWRLIDPMPQVGDPCADVGMVAHDQSAGCALDVAADLGRRLGLSVDRCVAWTVGWTVHLVLQAWREDQPRLEAALDTPAYARVLD</sequence>
<dbReference type="AlphaFoldDB" id="A0A7W3P502"/>
<keyword evidence="2" id="KW-0808">Transferase</keyword>
<keyword evidence="3" id="KW-1185">Reference proteome</keyword>
<gene>
    <name evidence="2" type="ORF">FHX74_000985</name>
</gene>
<dbReference type="Gene3D" id="1.10.510.10">
    <property type="entry name" value="Transferase(Phosphotransferase) domain 1"/>
    <property type="match status" value="1"/>
</dbReference>